<organism evidence="2 3">
    <name type="scientific">Candidatus Fonsibacter lacus</name>
    <dbReference type="NCBI Taxonomy" id="2576439"/>
    <lineage>
        <taxon>Bacteria</taxon>
        <taxon>Pseudomonadati</taxon>
        <taxon>Pseudomonadota</taxon>
        <taxon>Alphaproteobacteria</taxon>
        <taxon>Candidatus Pelagibacterales</taxon>
        <taxon>Candidatus Pelagibacterales incertae sedis</taxon>
        <taxon>Candidatus Fonsibacter</taxon>
    </lineage>
</organism>
<evidence type="ECO:0000313" key="3">
    <source>
        <dbReference type="Proteomes" id="UP000740727"/>
    </source>
</evidence>
<evidence type="ECO:0000256" key="1">
    <source>
        <dbReference type="SAM" id="Phobius"/>
    </source>
</evidence>
<feature type="transmembrane region" description="Helical" evidence="1">
    <location>
        <begin position="12"/>
        <end position="31"/>
    </location>
</feature>
<keyword evidence="1" id="KW-0812">Transmembrane</keyword>
<keyword evidence="1" id="KW-0472">Membrane</keyword>
<keyword evidence="1" id="KW-1133">Transmembrane helix</keyword>
<name>A0A965GCI8_9PROT</name>
<dbReference type="Proteomes" id="UP000740727">
    <property type="component" value="Unassembled WGS sequence"/>
</dbReference>
<proteinExistence type="predicted"/>
<dbReference type="EMBL" id="RFXN01000024">
    <property type="protein sequence ID" value="NBR93778.1"/>
    <property type="molecule type" value="Genomic_DNA"/>
</dbReference>
<gene>
    <name evidence="2" type="ORF">EBT44_02895</name>
</gene>
<comment type="caution">
    <text evidence="2">The sequence shown here is derived from an EMBL/GenBank/DDBJ whole genome shotgun (WGS) entry which is preliminary data.</text>
</comment>
<accession>A0A965GCI8</accession>
<protein>
    <submittedName>
        <fullName evidence="2">Uncharacterized protein</fullName>
    </submittedName>
</protein>
<evidence type="ECO:0000313" key="2">
    <source>
        <dbReference type="EMBL" id="NBR93778.1"/>
    </source>
</evidence>
<reference evidence="2" key="1">
    <citation type="submission" date="2018-10" db="EMBL/GenBank/DDBJ databases">
        <title>Iterative Subtractive Binning of Freshwater Chronoseries Metagenomes Recovers Nearly Complete Genomes from over Four Hundred Novel Species.</title>
        <authorList>
            <person name="Rodriguez-R L.M."/>
            <person name="Tsementzi D."/>
            <person name="Luo C."/>
            <person name="Konstantinidis K.T."/>
        </authorList>
    </citation>
    <scope>NUCLEOTIDE SEQUENCE</scope>
    <source>
        <strain evidence="2">WB5_2A_028</strain>
    </source>
</reference>
<sequence length="107" mass="11560">MLGGINNQLFLQAFGGFFALLLLIPLLRWTFSRGKSLVAPPAKTGNSDEYGLLVPVSKPSNYIEGEMARKKLADANIKANLVTAKDGIALLVFPKELSAAQTILNEK</sequence>
<dbReference type="AlphaFoldDB" id="A0A965GCI8"/>